<reference evidence="2 3" key="1">
    <citation type="journal article" date="2013" name="PLoS Genet.">
        <title>Comparative genome structure, secondary metabolite, and effector coding capacity across Cochliobolus pathogens.</title>
        <authorList>
            <person name="Condon B.J."/>
            <person name="Leng Y."/>
            <person name="Wu D."/>
            <person name="Bushley K.E."/>
            <person name="Ohm R.A."/>
            <person name="Otillar R."/>
            <person name="Martin J."/>
            <person name="Schackwitz W."/>
            <person name="Grimwood J."/>
            <person name="MohdZainudin N."/>
            <person name="Xue C."/>
            <person name="Wang R."/>
            <person name="Manning V.A."/>
            <person name="Dhillon B."/>
            <person name="Tu Z.J."/>
            <person name="Steffenson B.J."/>
            <person name="Salamov A."/>
            <person name="Sun H."/>
            <person name="Lowry S."/>
            <person name="LaButti K."/>
            <person name="Han J."/>
            <person name="Copeland A."/>
            <person name="Lindquist E."/>
            <person name="Barry K."/>
            <person name="Schmutz J."/>
            <person name="Baker S.E."/>
            <person name="Ciuffetti L.M."/>
            <person name="Grigoriev I.V."/>
            <person name="Zhong S."/>
            <person name="Turgeon B.G."/>
        </authorList>
    </citation>
    <scope>NUCLEOTIDE SEQUENCE [LARGE SCALE GENOMIC DNA]</scope>
    <source>
        <strain evidence="2 3">26-R-13</strain>
    </source>
</reference>
<dbReference type="RefSeq" id="XP_007718446.1">
    <property type="nucleotide sequence ID" value="XM_007720256.1"/>
</dbReference>
<keyword evidence="3" id="KW-1185">Reference proteome</keyword>
<dbReference type="HOGENOM" id="CLU_3129661_0_0_1"/>
<accession>W6XP33</accession>
<dbReference type="GeneID" id="19144414"/>
<dbReference type="Proteomes" id="UP000053841">
    <property type="component" value="Unassembled WGS sequence"/>
</dbReference>
<feature type="region of interest" description="Disordered" evidence="1">
    <location>
        <begin position="16"/>
        <end position="50"/>
    </location>
</feature>
<dbReference type="AlphaFoldDB" id="W6XP33"/>
<dbReference type="EMBL" id="KI964969">
    <property type="protein sequence ID" value="EUC27248.1"/>
    <property type="molecule type" value="Genomic_DNA"/>
</dbReference>
<evidence type="ECO:0000313" key="3">
    <source>
        <dbReference type="Proteomes" id="UP000053841"/>
    </source>
</evidence>
<dbReference type="KEGG" id="bze:COCCADRAFT_112192"/>
<evidence type="ECO:0000313" key="2">
    <source>
        <dbReference type="EMBL" id="EUC27248.1"/>
    </source>
</evidence>
<evidence type="ECO:0000256" key="1">
    <source>
        <dbReference type="SAM" id="MobiDB-lite"/>
    </source>
</evidence>
<feature type="compositionally biased region" description="Basic residues" evidence="1">
    <location>
        <begin position="22"/>
        <end position="34"/>
    </location>
</feature>
<feature type="compositionally biased region" description="Basic residues" evidence="1">
    <location>
        <begin position="41"/>
        <end position="50"/>
    </location>
</feature>
<proteinExistence type="predicted"/>
<name>W6XP33_COCC2</name>
<organism evidence="2 3">
    <name type="scientific">Cochliobolus carbonum (strain 26-R-13)</name>
    <name type="common">Maize leaf spot fungus</name>
    <name type="synonym">Bipolaris zeicola</name>
    <dbReference type="NCBI Taxonomy" id="930089"/>
    <lineage>
        <taxon>Eukaryota</taxon>
        <taxon>Fungi</taxon>
        <taxon>Dikarya</taxon>
        <taxon>Ascomycota</taxon>
        <taxon>Pezizomycotina</taxon>
        <taxon>Dothideomycetes</taxon>
        <taxon>Pleosporomycetidae</taxon>
        <taxon>Pleosporales</taxon>
        <taxon>Pleosporineae</taxon>
        <taxon>Pleosporaceae</taxon>
        <taxon>Bipolaris</taxon>
    </lineage>
</organism>
<protein>
    <submittedName>
        <fullName evidence="2">Uncharacterized protein</fullName>
    </submittedName>
</protein>
<gene>
    <name evidence="2" type="ORF">COCCADRAFT_112192</name>
</gene>
<feature type="non-terminal residue" evidence="2">
    <location>
        <position position="1"/>
    </location>
</feature>
<sequence length="50" mass="5970">RDSICLRSARLRCGVEMERESKHRRPITRPRVHAPRTETKHNKRQRGGSY</sequence>